<dbReference type="AlphaFoldDB" id="A0A7X0B0P3"/>
<evidence type="ECO:0000256" key="8">
    <source>
        <dbReference type="ARBA" id="ARBA00023136"/>
    </source>
</evidence>
<evidence type="ECO:0000256" key="4">
    <source>
        <dbReference type="ARBA" id="ARBA00022519"/>
    </source>
</evidence>
<evidence type="ECO:0000259" key="11">
    <source>
        <dbReference type="Pfam" id="PF01578"/>
    </source>
</evidence>
<dbReference type="PRINTS" id="PR01410">
    <property type="entry name" value="CCBIOGENESIS"/>
</dbReference>
<comment type="caution">
    <text evidence="13">The sequence shown here is derived from an EMBL/GenBank/DDBJ whole genome shotgun (WGS) entry which is preliminary data.</text>
</comment>
<accession>A0A7X0B0P3</accession>
<dbReference type="NCBIfam" id="TIGR00353">
    <property type="entry name" value="nrfE"/>
    <property type="match status" value="1"/>
</dbReference>
<proteinExistence type="inferred from homology"/>
<keyword evidence="6" id="KW-0201">Cytochrome c-type biogenesis</keyword>
<feature type="transmembrane region" description="Helical" evidence="10">
    <location>
        <begin position="125"/>
        <end position="142"/>
    </location>
</feature>
<feature type="transmembrane region" description="Helical" evidence="10">
    <location>
        <begin position="175"/>
        <end position="195"/>
    </location>
</feature>
<feature type="transmembrane region" description="Helical" evidence="10">
    <location>
        <begin position="449"/>
        <end position="469"/>
    </location>
</feature>
<evidence type="ECO:0000313" key="14">
    <source>
        <dbReference type="Proteomes" id="UP000539175"/>
    </source>
</evidence>
<feature type="transmembrane region" description="Helical" evidence="10">
    <location>
        <begin position="249"/>
        <end position="265"/>
    </location>
</feature>
<dbReference type="RefSeq" id="WP_184804197.1">
    <property type="nucleotide sequence ID" value="NZ_JACIIZ010000012.1"/>
</dbReference>
<dbReference type="PANTHER" id="PTHR43653">
    <property type="entry name" value="CYTOCHROME C ASSEMBLY PROTEIN-RELATED"/>
    <property type="match status" value="1"/>
</dbReference>
<evidence type="ECO:0000256" key="6">
    <source>
        <dbReference type="ARBA" id="ARBA00022748"/>
    </source>
</evidence>
<evidence type="ECO:0000256" key="10">
    <source>
        <dbReference type="SAM" id="Phobius"/>
    </source>
</evidence>
<dbReference type="GO" id="GO:0017004">
    <property type="term" value="P:cytochrome complex assembly"/>
    <property type="evidence" value="ECO:0007669"/>
    <property type="project" value="UniProtKB-KW"/>
</dbReference>
<feature type="transmembrane region" description="Helical" evidence="10">
    <location>
        <begin position="394"/>
        <end position="413"/>
    </location>
</feature>
<dbReference type="PANTHER" id="PTHR43653:SF1">
    <property type="entry name" value="CYTOCHROME C-TYPE BIOGENESIS PROTEIN CCMF"/>
    <property type="match status" value="1"/>
</dbReference>
<evidence type="ECO:0000256" key="1">
    <source>
        <dbReference type="ARBA" id="ARBA00004429"/>
    </source>
</evidence>
<feature type="transmembrane region" description="Helical" evidence="10">
    <location>
        <begin position="274"/>
        <end position="292"/>
    </location>
</feature>
<evidence type="ECO:0000256" key="5">
    <source>
        <dbReference type="ARBA" id="ARBA00022692"/>
    </source>
</evidence>
<dbReference type="InterPro" id="IPR003567">
    <property type="entry name" value="Cyt_c_biogenesis"/>
</dbReference>
<name>A0A7X0B0P3_9PROT</name>
<feature type="transmembrane region" description="Helical" evidence="10">
    <location>
        <begin position="619"/>
        <end position="638"/>
    </location>
</feature>
<comment type="subcellular location">
    <subcellularLocation>
        <location evidence="1">Cell inner membrane</location>
        <topology evidence="1">Multi-pass membrane protein</topology>
    </subcellularLocation>
</comment>
<feature type="transmembrane region" description="Helical" evidence="10">
    <location>
        <begin position="425"/>
        <end position="443"/>
    </location>
</feature>
<feature type="transmembrane region" description="Helical" evidence="10">
    <location>
        <begin position="96"/>
        <end position="113"/>
    </location>
</feature>
<dbReference type="PRINTS" id="PR01411">
    <property type="entry name" value="CCMFBIOGNSIS"/>
</dbReference>
<sequence>MIPELGHYALVLALVVALVQSVVPLWGAARGDRALMEVGRTAAYCQFAALALAFGALTYAHVVSDFSVLNVVENSHTDKPMLYKVAGVWGNHEGSLVLWVLILALFGALVAALGTNLPASLRARVLAVQGMIGVGFLWFMVATSNPFTRVSPAPLNGHDLNPLLQDPGLAFHPPFLYLGYVGFSLCFSFAAGALLEGRVDAAWARWVRPWTLIAWSSLTLGIAMGSWWSYYTLGWGGWWFWDPVENASLMPWLAGTALLHSAIVVEKRDTLKSWTILLAIVTFTLSLMGTFLVRSGVLTSVHAFASDPARGVFILALLVVATGGGLLLYALRAPILKAGGLFAPISREGGLVLNNLLLSTACATVFLGTLYPLFLDAVGGGKISIGPPFFNATFVPLMVPVVAVMALGPMLSWKRADLAGVLGRLKVAALVGVVAALAGLWLAGTKPVLAILALGLAGWAIAGAVSDVAERVRLFRIPLGDSLSRARHLPRGAWGTALAHAGLGVAVAGMVGTSAWTAEAIQVLHVGQSVEMAGYSFRLDSVTEAPGPNYTARRALLTVTRHGDFVATLAPEQRFYPVTRMTTTGAAIHTNFFSDLYAVVGEPAPDGTGYNTRFYRHPLVPWIWVGSLLMMAGGLVSLSDRRLRVGVPLKRAAPRAVAVSAE</sequence>
<dbReference type="InterPro" id="IPR032523">
    <property type="entry name" value="CcmF_C"/>
</dbReference>
<evidence type="ECO:0000256" key="2">
    <source>
        <dbReference type="ARBA" id="ARBA00009186"/>
    </source>
</evidence>
<comment type="function">
    <text evidence="9">Required for the biogenesis of c-type cytochromes. Possible subunit of a heme lyase.</text>
</comment>
<dbReference type="InterPro" id="IPR003568">
    <property type="entry name" value="Cyt_c_biogenesis_CcmF"/>
</dbReference>
<feature type="transmembrane region" description="Helical" evidence="10">
    <location>
        <begin position="352"/>
        <end position="374"/>
    </location>
</feature>
<feature type="transmembrane region" description="Helical" evidence="10">
    <location>
        <begin position="41"/>
        <end position="62"/>
    </location>
</feature>
<feature type="domain" description="Cytochrome c assembly protein" evidence="11">
    <location>
        <begin position="89"/>
        <end position="295"/>
    </location>
</feature>
<dbReference type="Proteomes" id="UP000539175">
    <property type="component" value="Unassembled WGS sequence"/>
</dbReference>
<feature type="transmembrane region" description="Helical" evidence="10">
    <location>
        <begin position="6"/>
        <end position="29"/>
    </location>
</feature>
<dbReference type="InterPro" id="IPR002541">
    <property type="entry name" value="Cyt_c_assembly"/>
</dbReference>
<evidence type="ECO:0000256" key="3">
    <source>
        <dbReference type="ARBA" id="ARBA00022475"/>
    </source>
</evidence>
<evidence type="ECO:0000256" key="9">
    <source>
        <dbReference type="ARBA" id="ARBA00037230"/>
    </source>
</evidence>
<keyword evidence="14" id="KW-1185">Reference proteome</keyword>
<dbReference type="Pfam" id="PF16327">
    <property type="entry name" value="CcmF_C"/>
    <property type="match status" value="1"/>
</dbReference>
<evidence type="ECO:0000256" key="7">
    <source>
        <dbReference type="ARBA" id="ARBA00022989"/>
    </source>
</evidence>
<feature type="transmembrane region" description="Helical" evidence="10">
    <location>
        <begin position="312"/>
        <end position="331"/>
    </location>
</feature>
<protein>
    <submittedName>
        <fullName evidence="13">Cytochrome c-type biogenesis protein CcmF</fullName>
    </submittedName>
</protein>
<dbReference type="GO" id="GO:0020037">
    <property type="term" value="F:heme binding"/>
    <property type="evidence" value="ECO:0007669"/>
    <property type="project" value="InterPro"/>
</dbReference>
<comment type="similarity">
    <text evidence="2">Belongs to the CcmF/CycK/Ccl1/NrfE/CcsA family.</text>
</comment>
<keyword evidence="4" id="KW-0997">Cell inner membrane</keyword>
<reference evidence="13 14" key="1">
    <citation type="submission" date="2020-08" db="EMBL/GenBank/DDBJ databases">
        <title>Genomic Encyclopedia of Type Strains, Phase IV (KMG-IV): sequencing the most valuable type-strain genomes for metagenomic binning, comparative biology and taxonomic classification.</title>
        <authorList>
            <person name="Goeker M."/>
        </authorList>
    </citation>
    <scope>NUCLEOTIDE SEQUENCE [LARGE SCALE GENOMIC DNA]</scope>
    <source>
        <strain evidence="13 14">DSM 22198</strain>
    </source>
</reference>
<feature type="domain" description="Cytochrome c-type biogenesis protein CcmF C-terminal" evidence="12">
    <location>
        <begin position="315"/>
        <end position="641"/>
    </location>
</feature>
<keyword evidence="8 10" id="KW-0472">Membrane</keyword>
<feature type="transmembrane region" description="Helical" evidence="10">
    <location>
        <begin position="207"/>
        <end position="229"/>
    </location>
</feature>
<dbReference type="GO" id="GO:0005886">
    <property type="term" value="C:plasma membrane"/>
    <property type="evidence" value="ECO:0007669"/>
    <property type="project" value="UniProtKB-SubCell"/>
</dbReference>
<keyword evidence="3" id="KW-1003">Cell membrane</keyword>
<dbReference type="GO" id="GO:0015232">
    <property type="term" value="F:heme transmembrane transporter activity"/>
    <property type="evidence" value="ECO:0007669"/>
    <property type="project" value="InterPro"/>
</dbReference>
<dbReference type="Pfam" id="PF01578">
    <property type="entry name" value="Cytochrom_C_asm"/>
    <property type="match status" value="1"/>
</dbReference>
<keyword evidence="7 10" id="KW-1133">Transmembrane helix</keyword>
<dbReference type="NCBIfam" id="NF007691">
    <property type="entry name" value="PRK10369.1"/>
    <property type="match status" value="1"/>
</dbReference>
<evidence type="ECO:0000313" key="13">
    <source>
        <dbReference type="EMBL" id="MBB6253520.1"/>
    </source>
</evidence>
<keyword evidence="5 10" id="KW-0812">Transmembrane</keyword>
<organism evidence="13 14">
    <name type="scientific">Nitrospirillum iridis</name>
    <dbReference type="NCBI Taxonomy" id="765888"/>
    <lineage>
        <taxon>Bacteria</taxon>
        <taxon>Pseudomonadati</taxon>
        <taxon>Pseudomonadota</taxon>
        <taxon>Alphaproteobacteria</taxon>
        <taxon>Rhodospirillales</taxon>
        <taxon>Azospirillaceae</taxon>
        <taxon>Nitrospirillum</taxon>
    </lineage>
</organism>
<dbReference type="EMBL" id="JACIIZ010000012">
    <property type="protein sequence ID" value="MBB6253520.1"/>
    <property type="molecule type" value="Genomic_DNA"/>
</dbReference>
<evidence type="ECO:0000259" key="12">
    <source>
        <dbReference type="Pfam" id="PF16327"/>
    </source>
</evidence>
<gene>
    <name evidence="13" type="ORF">FHS74_004089</name>
</gene>